<reference evidence="2" key="1">
    <citation type="submission" date="2024-05" db="EMBL/GenBank/DDBJ databases">
        <title>Whole genome shotgun sequence of Streptomyces hygroscopicus NBRC 113678.</title>
        <authorList>
            <person name="Komaki H."/>
            <person name="Tamura T."/>
        </authorList>
    </citation>
    <scope>NUCLEOTIDE SEQUENCE</scope>
    <source>
        <strain evidence="2">N11-34</strain>
    </source>
</reference>
<comment type="caution">
    <text evidence="2">The sequence shown here is derived from an EMBL/GenBank/DDBJ whole genome shotgun (WGS) entry which is preliminary data.</text>
</comment>
<evidence type="ECO:0008006" key="4">
    <source>
        <dbReference type="Google" id="ProtNLM"/>
    </source>
</evidence>
<feature type="compositionally biased region" description="Basic and acidic residues" evidence="1">
    <location>
        <begin position="146"/>
        <end position="156"/>
    </location>
</feature>
<proteinExistence type="predicted"/>
<accession>A0ABQ3U2I9</accession>
<name>A0ABQ3U2I9_STRHY</name>
<feature type="region of interest" description="Disordered" evidence="1">
    <location>
        <begin position="104"/>
        <end position="178"/>
    </location>
</feature>
<keyword evidence="3" id="KW-1185">Reference proteome</keyword>
<evidence type="ECO:0000256" key="1">
    <source>
        <dbReference type="SAM" id="MobiDB-lite"/>
    </source>
</evidence>
<dbReference type="EMBL" id="BNEK01000003">
    <property type="protein sequence ID" value="GHJ29481.1"/>
    <property type="molecule type" value="Genomic_DNA"/>
</dbReference>
<dbReference type="RefSeq" id="WP_236257576.1">
    <property type="nucleotide sequence ID" value="NZ_BNEK01000003.1"/>
</dbReference>
<feature type="compositionally biased region" description="Polar residues" evidence="1">
    <location>
        <begin position="157"/>
        <end position="166"/>
    </location>
</feature>
<organism evidence="2 3">
    <name type="scientific">Streptomyces hygroscopicus</name>
    <dbReference type="NCBI Taxonomy" id="1912"/>
    <lineage>
        <taxon>Bacteria</taxon>
        <taxon>Bacillati</taxon>
        <taxon>Actinomycetota</taxon>
        <taxon>Actinomycetes</taxon>
        <taxon>Kitasatosporales</taxon>
        <taxon>Streptomycetaceae</taxon>
        <taxon>Streptomyces</taxon>
        <taxon>Streptomyces violaceusniger group</taxon>
    </lineage>
</organism>
<evidence type="ECO:0000313" key="3">
    <source>
        <dbReference type="Proteomes" id="UP001054854"/>
    </source>
</evidence>
<dbReference type="Proteomes" id="UP001054854">
    <property type="component" value="Unassembled WGS sequence"/>
</dbReference>
<protein>
    <recommendedName>
        <fullName evidence="4">Integrase</fullName>
    </recommendedName>
</protein>
<gene>
    <name evidence="2" type="ORF">TPA0910_39140</name>
</gene>
<evidence type="ECO:0000313" key="2">
    <source>
        <dbReference type="EMBL" id="GHJ29481.1"/>
    </source>
</evidence>
<sequence length="178" mass="19564">MIYKVHLMSEKRARTEAALVKDPGTGETVDLTQREDEAFWSWAVIETLRHTGIRREELLEITHLALVSCRMADSGELVPLLQILPSKNNREWLLLVSPELASRTAGSAKRKDSRSASKPQARSWPPWIGLLRAAQPASLISGSRRSGTERGPRDQDASASHPQPVSTGGLPPASVSRI</sequence>